<dbReference type="FunFam" id="3.30.1510.10:FF:000001">
    <property type="entry name" value="Formate--tetrahydrofolate ligase"/>
    <property type="match status" value="1"/>
</dbReference>
<sequence>MKNDIEIAQSVELKPITEIVEKVGISFDDIELYGKYKAKLSFDKINAVKDNEPGKLILVTAINPTPAGEGKSTITIGLADALSKIGKKTMIALREPSLGPVMGIKGGAAGGGFAQVLPMEDINLHFTGDMHAITTANNALSALIDNHIHQGNTIGIDQRRIIWKRVVDLNDRALRKVTVGLGGPLNGIPREDGFDITVASEIMAILCLATDINDLKERLANIVIGYRFDRSPVYVRDLAVEGALTLILKDAIKPNLVQTIYGTPAFVHGGPFANIAHGCNSVLATTTALRLTDYTVTEAGFGADLGAEKFLDIKVPNLPKAPDAVVIVATLRALKMHGGVAKTELSAENVEAVKAGFANLKRHVENIQKYGIPAVVAINEFVSDTADEIATLKELCAEISVPVELASVWANGADGGVELAETVVATIENNVSNYQRLYKAEDSLEEKVTKIVTQIYGGRGVVFEKKARNQLAEFAKNGWDKLPVCMAKTQYSFSDDQFALGAPTGFDITVREFVPKLGAGFIVVLTGDVMTMPGLPKAPAALNMDVAEDGTAIGLF</sequence>
<protein>
    <recommendedName>
        <fullName evidence="8">Formate--tetrahydrofolate ligase</fullName>
        <ecNumber evidence="8">6.3.4.3</ecNumber>
    </recommendedName>
    <alternativeName>
        <fullName evidence="8">Formyltetrahydrofolate synthetase</fullName>
        <shortName evidence="8">FHS</shortName>
        <shortName evidence="8">FTHFS</shortName>
    </alternativeName>
</protein>
<comment type="similarity">
    <text evidence="7 8">Belongs to the formate--tetrahydrofolate ligase family.</text>
</comment>
<evidence type="ECO:0000256" key="2">
    <source>
        <dbReference type="ARBA" id="ARBA00022563"/>
    </source>
</evidence>
<evidence type="ECO:0000256" key="8">
    <source>
        <dbReference type="HAMAP-Rule" id="MF_01543"/>
    </source>
</evidence>
<dbReference type="InterPro" id="IPR027417">
    <property type="entry name" value="P-loop_NTPase"/>
</dbReference>
<evidence type="ECO:0000256" key="5">
    <source>
        <dbReference type="ARBA" id="ARBA00022840"/>
    </source>
</evidence>
<accession>A0A4T2GPX3</accession>
<comment type="caution">
    <text evidence="9">The sequence shown here is derived from an EMBL/GenBank/DDBJ whole genome shotgun (WGS) entry which is preliminary data.</text>
</comment>
<keyword evidence="4 8" id="KW-0547">Nucleotide-binding</keyword>
<dbReference type="Gene3D" id="3.30.1510.10">
    <property type="entry name" value="Domain 2, N(10)-formyltetrahydrofolate synthetase"/>
    <property type="match status" value="1"/>
</dbReference>
<keyword evidence="2 8" id="KW-0554">One-carbon metabolism</keyword>
<keyword evidence="5 8" id="KW-0067">ATP-binding</keyword>
<dbReference type="PROSITE" id="PS00721">
    <property type="entry name" value="FTHFS_1"/>
    <property type="match status" value="1"/>
</dbReference>
<dbReference type="InterPro" id="IPR020628">
    <property type="entry name" value="Formate_THF_ligase_CS"/>
</dbReference>
<organism evidence="9 10">
    <name type="scientific">Streptococcus suis</name>
    <dbReference type="NCBI Taxonomy" id="1307"/>
    <lineage>
        <taxon>Bacteria</taxon>
        <taxon>Bacillati</taxon>
        <taxon>Bacillota</taxon>
        <taxon>Bacilli</taxon>
        <taxon>Lactobacillales</taxon>
        <taxon>Streptococcaceae</taxon>
        <taxon>Streptococcus</taxon>
    </lineage>
</organism>
<dbReference type="UniPathway" id="UPA00193"/>
<dbReference type="EMBL" id="SSXO01000001">
    <property type="protein sequence ID" value="TII01128.1"/>
    <property type="molecule type" value="Genomic_DNA"/>
</dbReference>
<dbReference type="Proteomes" id="UP000305165">
    <property type="component" value="Unassembled WGS sequence"/>
</dbReference>
<evidence type="ECO:0000256" key="4">
    <source>
        <dbReference type="ARBA" id="ARBA00022741"/>
    </source>
</evidence>
<dbReference type="EC" id="6.3.4.3" evidence="8"/>
<dbReference type="InterPro" id="IPR000559">
    <property type="entry name" value="Formate_THF_ligase"/>
</dbReference>
<dbReference type="GO" id="GO:0035999">
    <property type="term" value="P:tetrahydrofolate interconversion"/>
    <property type="evidence" value="ECO:0007669"/>
    <property type="project" value="UniProtKB-UniRule"/>
</dbReference>
<comment type="pathway">
    <text evidence="1 8">One-carbon metabolism; tetrahydrofolate interconversion.</text>
</comment>
<dbReference type="FunFam" id="3.10.410.10:FF:000001">
    <property type="entry name" value="Putative formate--tetrahydrofolate ligase"/>
    <property type="match status" value="1"/>
</dbReference>
<reference evidence="9 10" key="1">
    <citation type="submission" date="2019-04" db="EMBL/GenBank/DDBJ databases">
        <title>Genome analysis of Streptococcus suis strain WUSS424.</title>
        <authorList>
            <person name="Chen H."/>
            <person name="Gao X."/>
            <person name="Wu Z."/>
        </authorList>
    </citation>
    <scope>NUCLEOTIDE SEQUENCE [LARGE SCALE GENOMIC DNA]</scope>
    <source>
        <strain evidence="9 10">WUSS424</strain>
    </source>
</reference>
<dbReference type="PROSITE" id="PS00722">
    <property type="entry name" value="FTHFS_2"/>
    <property type="match status" value="1"/>
</dbReference>
<dbReference type="SUPFAM" id="SSF52540">
    <property type="entry name" value="P-loop containing nucleoside triphosphate hydrolases"/>
    <property type="match status" value="1"/>
</dbReference>
<keyword evidence="3 8" id="KW-0436">Ligase</keyword>
<evidence type="ECO:0000256" key="7">
    <source>
        <dbReference type="ARBA" id="ARBA00061363"/>
    </source>
</evidence>
<evidence type="ECO:0000313" key="9">
    <source>
        <dbReference type="EMBL" id="TII01128.1"/>
    </source>
</evidence>
<dbReference type="NCBIfam" id="NF010030">
    <property type="entry name" value="PRK13505.1"/>
    <property type="match status" value="1"/>
</dbReference>
<dbReference type="GO" id="GO:0004329">
    <property type="term" value="F:formate-tetrahydrofolate ligase activity"/>
    <property type="evidence" value="ECO:0007669"/>
    <property type="project" value="UniProtKB-UniRule"/>
</dbReference>
<evidence type="ECO:0000256" key="6">
    <source>
        <dbReference type="ARBA" id="ARBA00049033"/>
    </source>
</evidence>
<dbReference type="HAMAP" id="MF_01543">
    <property type="entry name" value="FTHFS"/>
    <property type="match status" value="1"/>
</dbReference>
<feature type="binding site" evidence="8">
    <location>
        <begin position="65"/>
        <end position="72"/>
    </location>
    <ligand>
        <name>ATP</name>
        <dbReference type="ChEBI" id="CHEBI:30616"/>
    </ligand>
</feature>
<name>A0A4T2GPX3_STRSU</name>
<dbReference type="Gene3D" id="3.40.50.300">
    <property type="entry name" value="P-loop containing nucleotide triphosphate hydrolases"/>
    <property type="match status" value="1"/>
</dbReference>
<dbReference type="CDD" id="cd00477">
    <property type="entry name" value="FTHFS"/>
    <property type="match status" value="1"/>
</dbReference>
<evidence type="ECO:0000256" key="3">
    <source>
        <dbReference type="ARBA" id="ARBA00022598"/>
    </source>
</evidence>
<gene>
    <name evidence="8" type="primary">fhs</name>
    <name evidence="9" type="ORF">FAJ39_02020</name>
</gene>
<dbReference type="Gene3D" id="3.10.410.10">
    <property type="entry name" value="Formyltetrahydrofolate synthetase, domain 3"/>
    <property type="match status" value="1"/>
</dbReference>
<proteinExistence type="inferred from homology"/>
<dbReference type="GO" id="GO:0005524">
    <property type="term" value="F:ATP binding"/>
    <property type="evidence" value="ECO:0007669"/>
    <property type="project" value="UniProtKB-UniRule"/>
</dbReference>
<evidence type="ECO:0000256" key="1">
    <source>
        <dbReference type="ARBA" id="ARBA00004777"/>
    </source>
</evidence>
<comment type="catalytic activity">
    <reaction evidence="6 8">
        <text>(6S)-5,6,7,8-tetrahydrofolate + formate + ATP = (6R)-10-formyltetrahydrofolate + ADP + phosphate</text>
        <dbReference type="Rhea" id="RHEA:20221"/>
        <dbReference type="ChEBI" id="CHEBI:15740"/>
        <dbReference type="ChEBI" id="CHEBI:30616"/>
        <dbReference type="ChEBI" id="CHEBI:43474"/>
        <dbReference type="ChEBI" id="CHEBI:57453"/>
        <dbReference type="ChEBI" id="CHEBI:195366"/>
        <dbReference type="ChEBI" id="CHEBI:456216"/>
        <dbReference type="EC" id="6.3.4.3"/>
    </reaction>
</comment>
<dbReference type="Pfam" id="PF01268">
    <property type="entry name" value="FTHFS"/>
    <property type="match status" value="1"/>
</dbReference>
<dbReference type="OrthoDB" id="9761733at2"/>
<dbReference type="AlphaFoldDB" id="A0A4T2GPX3"/>
<evidence type="ECO:0000313" key="10">
    <source>
        <dbReference type="Proteomes" id="UP000305165"/>
    </source>
</evidence>